<keyword evidence="1" id="KW-0812">Transmembrane</keyword>
<evidence type="ECO:0000313" key="3">
    <source>
        <dbReference type="Proteomes" id="UP001143543"/>
    </source>
</evidence>
<accession>A0ABQ5MLN9</accession>
<keyword evidence="1" id="KW-1133">Transmembrane helix</keyword>
<gene>
    <name evidence="2" type="ORF">Y10_26770</name>
</gene>
<sequence>MIEKSETSFLTNFGGILPYEKIIYVTKLNSSEVLEKLSDVTRYQDEINFFQLFERHNKAAYIGSIDGRCFKIRRVIHYKNSFLPRISGVVDGKINGSKVTVTMKLHPVVLIFMTLWLITVAVIFSGRLVDILNGVALDNGAIFIPAIMFIVSLLLPIAFFKYETIKSKKFLAELWNADVNT</sequence>
<feature type="transmembrane region" description="Helical" evidence="1">
    <location>
        <begin position="141"/>
        <end position="160"/>
    </location>
</feature>
<proteinExistence type="predicted"/>
<evidence type="ECO:0000313" key="2">
    <source>
        <dbReference type="EMBL" id="GLB50309.1"/>
    </source>
</evidence>
<feature type="transmembrane region" description="Helical" evidence="1">
    <location>
        <begin position="108"/>
        <end position="129"/>
    </location>
</feature>
<name>A0ABQ5MLN9_9FLAO</name>
<protein>
    <submittedName>
        <fullName evidence="2">Uncharacterized protein</fullName>
    </submittedName>
</protein>
<keyword evidence="3" id="KW-1185">Reference proteome</keyword>
<dbReference type="RefSeq" id="WP_281765937.1">
    <property type="nucleotide sequence ID" value="NZ_BRVO01000003.1"/>
</dbReference>
<comment type="caution">
    <text evidence="2">The sequence shown here is derived from an EMBL/GenBank/DDBJ whole genome shotgun (WGS) entry which is preliminary data.</text>
</comment>
<reference evidence="2" key="1">
    <citation type="submission" date="2022-07" db="EMBL/GenBank/DDBJ databases">
        <title>Taxonomy of Novel Oxalotrophic and Methylotrophic Bacteria.</title>
        <authorList>
            <person name="Sahin N."/>
            <person name="Tani A."/>
        </authorList>
    </citation>
    <scope>NUCLEOTIDE SEQUENCE</scope>
    <source>
        <strain evidence="2">Y10</strain>
    </source>
</reference>
<evidence type="ECO:0000256" key="1">
    <source>
        <dbReference type="SAM" id="Phobius"/>
    </source>
</evidence>
<organism evidence="2 3">
    <name type="scientific">Neptunitalea lumnitzerae</name>
    <dbReference type="NCBI Taxonomy" id="2965509"/>
    <lineage>
        <taxon>Bacteria</taxon>
        <taxon>Pseudomonadati</taxon>
        <taxon>Bacteroidota</taxon>
        <taxon>Flavobacteriia</taxon>
        <taxon>Flavobacteriales</taxon>
        <taxon>Flavobacteriaceae</taxon>
        <taxon>Neptunitalea</taxon>
    </lineage>
</organism>
<dbReference type="Proteomes" id="UP001143543">
    <property type="component" value="Unassembled WGS sequence"/>
</dbReference>
<keyword evidence="1" id="KW-0472">Membrane</keyword>
<dbReference type="EMBL" id="BRVO01000003">
    <property type="protein sequence ID" value="GLB50309.1"/>
    <property type="molecule type" value="Genomic_DNA"/>
</dbReference>